<reference evidence="1" key="1">
    <citation type="submission" date="2020-10" db="EMBL/GenBank/DDBJ databases">
        <authorList>
            <person name="Roach M.J.R."/>
        </authorList>
    </citation>
    <scope>NUCLEOTIDE SEQUENCE</scope>
    <source>
        <strain evidence="1">CBS 1945</strain>
    </source>
</reference>
<dbReference type="RefSeq" id="XP_038776936.1">
    <property type="nucleotide sequence ID" value="XM_038921008.1"/>
</dbReference>
<gene>
    <name evidence="1" type="ORF">FOA43_000681</name>
</gene>
<dbReference type="CDD" id="cd12148">
    <property type="entry name" value="fungal_TF_MHR"/>
    <property type="match status" value="1"/>
</dbReference>
<sequence length="524" mass="60299">MNIVHSQFLSYFTSKAPVQFNRPPKCYFYTDISLIVAIVNLVYIFTRFNNDGKQFHFELLTKGSDLSSLALRLLRLSKFKNKRSQEALIALLVIRTGLFVYDNTVGDNAEVNSYPMFQQCIDIAYQIGIHSDPNFTTTIMFKDTPLLKSRTLSPSQTRELWNYMQMIDANVSFDSGSPLLINYDYCIGYLRQSDTAFERKKEGAVILMRQLSKTINSRKDVCLRDILQLIDKVTLFCFSTQLSSPTGDDMDELAYLFSMKLWFLQSLLSLCRMVIYGIMKLPQSESLNELSKEMYRQSVIAAVTSLFIIKDILLGKSIFGNDPNGKYVVFFRYLFSKSLGQSFVFWFSLLLHKTAVNTDLIGDVDKGSPLFDYPPDEISGDIILTTNLLEQALYHNYNNETTELAEKVCSKLISNETMNEFSSSLYDIVYQNDVLKSSLDSFMMLNLVIVWLSIIRTLEEFKSKLATKKATMKDVIAQTKQRVEHEFKTRSPFDTDGYQLEKLFDSILADHTWLPIDDNSDWQM</sequence>
<proteinExistence type="predicted"/>
<evidence type="ECO:0000313" key="2">
    <source>
        <dbReference type="Proteomes" id="UP000662931"/>
    </source>
</evidence>
<evidence type="ECO:0000313" key="1">
    <source>
        <dbReference type="EMBL" id="QPG73371.1"/>
    </source>
</evidence>
<accession>A0A875RW49</accession>
<dbReference type="OrthoDB" id="3986994at2759"/>
<organism evidence="1 2">
    <name type="scientific">Eeniella nana</name>
    <name type="common">Yeast</name>
    <name type="synonym">Brettanomyces nanus</name>
    <dbReference type="NCBI Taxonomy" id="13502"/>
    <lineage>
        <taxon>Eukaryota</taxon>
        <taxon>Fungi</taxon>
        <taxon>Dikarya</taxon>
        <taxon>Ascomycota</taxon>
        <taxon>Saccharomycotina</taxon>
        <taxon>Pichiomycetes</taxon>
        <taxon>Pichiales</taxon>
        <taxon>Pichiaceae</taxon>
        <taxon>Brettanomyces</taxon>
    </lineage>
</organism>
<keyword evidence="2" id="KW-1185">Reference proteome</keyword>
<dbReference type="EMBL" id="CP064812">
    <property type="protein sequence ID" value="QPG73371.1"/>
    <property type="molecule type" value="Genomic_DNA"/>
</dbReference>
<dbReference type="KEGG" id="bnn:FOA43_000681"/>
<dbReference type="GeneID" id="62194082"/>
<protein>
    <submittedName>
        <fullName evidence="1">Uncharacterized protein</fullName>
    </submittedName>
</protein>
<name>A0A875RW49_EENNA</name>
<dbReference type="AlphaFoldDB" id="A0A875RW49"/>
<dbReference type="Proteomes" id="UP000662931">
    <property type="component" value="Chromosome 1"/>
</dbReference>